<protein>
    <recommendedName>
        <fullName evidence="4">Lipocalin-like domain-containing protein</fullName>
    </recommendedName>
</protein>
<dbReference type="OrthoDB" id="887325at2"/>
<dbReference type="Proteomes" id="UP000273500">
    <property type="component" value="Unassembled WGS sequence"/>
</dbReference>
<dbReference type="RefSeq" id="WP_125420446.1">
    <property type="nucleotide sequence ID" value="NZ_RWIT01000006.1"/>
</dbReference>
<dbReference type="EMBL" id="RWIT01000006">
    <property type="protein sequence ID" value="RSK47949.1"/>
    <property type="molecule type" value="Genomic_DNA"/>
</dbReference>
<feature type="region of interest" description="Disordered" evidence="1">
    <location>
        <begin position="114"/>
        <end position="134"/>
    </location>
</feature>
<evidence type="ECO:0008006" key="4">
    <source>
        <dbReference type="Google" id="ProtNLM"/>
    </source>
</evidence>
<name>A0A428KNE3_9BACT</name>
<proteinExistence type="predicted"/>
<evidence type="ECO:0000313" key="3">
    <source>
        <dbReference type="Proteomes" id="UP000273500"/>
    </source>
</evidence>
<accession>A0A428KNE3</accession>
<reference evidence="2 3" key="1">
    <citation type="submission" date="2018-12" db="EMBL/GenBank/DDBJ databases">
        <authorList>
            <person name="Feng G."/>
            <person name="Zhu H."/>
        </authorList>
    </citation>
    <scope>NUCLEOTIDE SEQUENCE [LARGE SCALE GENOMIC DNA]</scope>
    <source>
        <strain evidence="2 3">KCTC 12533</strain>
    </source>
</reference>
<sequence length="134" mass="15188">MKYLYTTSLLSAALLLTSCGKDSPQPEPQLQGRWHAVSNTAYNFSASGQLISQEETPDNSYYLVITPDSMHYRDIRDGNSWGSNAYTRQGQEISYGRARATIIELTDHTLSLRFQDTGRTPGMPYQEVEDHYSR</sequence>
<gene>
    <name evidence="2" type="ORF">EI291_12695</name>
</gene>
<dbReference type="AlphaFoldDB" id="A0A428KNE3"/>
<evidence type="ECO:0000256" key="1">
    <source>
        <dbReference type="SAM" id="MobiDB-lite"/>
    </source>
</evidence>
<keyword evidence="3" id="KW-1185">Reference proteome</keyword>
<dbReference type="PROSITE" id="PS51257">
    <property type="entry name" value="PROKAR_LIPOPROTEIN"/>
    <property type="match status" value="1"/>
</dbReference>
<comment type="caution">
    <text evidence="2">The sequence shown here is derived from an EMBL/GenBank/DDBJ whole genome shotgun (WGS) entry which is preliminary data.</text>
</comment>
<evidence type="ECO:0000313" key="2">
    <source>
        <dbReference type="EMBL" id="RSK47949.1"/>
    </source>
</evidence>
<organism evidence="2 3">
    <name type="scientific">Hymenobacter rigui</name>
    <dbReference type="NCBI Taxonomy" id="334424"/>
    <lineage>
        <taxon>Bacteria</taxon>
        <taxon>Pseudomonadati</taxon>
        <taxon>Bacteroidota</taxon>
        <taxon>Cytophagia</taxon>
        <taxon>Cytophagales</taxon>
        <taxon>Hymenobacteraceae</taxon>
        <taxon>Hymenobacter</taxon>
    </lineage>
</organism>